<evidence type="ECO:0000313" key="2">
    <source>
        <dbReference type="Proteomes" id="UP000262056"/>
    </source>
</evidence>
<protein>
    <submittedName>
        <fullName evidence="1">Uncharacterized protein</fullName>
    </submittedName>
</protein>
<organism evidence="1 2">
    <name type="scientific">candidate division WWE3 bacterium</name>
    <dbReference type="NCBI Taxonomy" id="2053526"/>
    <lineage>
        <taxon>Bacteria</taxon>
        <taxon>Katanobacteria</taxon>
    </lineage>
</organism>
<name>A0A656PNF4_UNCKA</name>
<dbReference type="EMBL" id="DQFB01000004">
    <property type="protein sequence ID" value="HCQ40784.1"/>
    <property type="molecule type" value="Genomic_DNA"/>
</dbReference>
<comment type="caution">
    <text evidence="1">The sequence shown here is derived from an EMBL/GenBank/DDBJ whole genome shotgun (WGS) entry which is preliminary data.</text>
</comment>
<reference evidence="1 2" key="1">
    <citation type="journal article" date="2018" name="Nat. Biotechnol.">
        <title>A standardized bacterial taxonomy based on genome phylogeny substantially revises the tree of life.</title>
        <authorList>
            <person name="Parks D.H."/>
            <person name="Chuvochina M."/>
            <person name="Waite D.W."/>
            <person name="Rinke C."/>
            <person name="Skarshewski A."/>
            <person name="Chaumeil P.A."/>
            <person name="Hugenholtz P."/>
        </authorList>
    </citation>
    <scope>NUCLEOTIDE SEQUENCE [LARGE SCALE GENOMIC DNA]</scope>
    <source>
        <strain evidence="1">UBA12021</strain>
    </source>
</reference>
<dbReference type="AlphaFoldDB" id="A0A656PNF4"/>
<dbReference type="Proteomes" id="UP000262056">
    <property type="component" value="Unassembled WGS sequence"/>
</dbReference>
<evidence type="ECO:0000313" key="1">
    <source>
        <dbReference type="EMBL" id="HCQ40784.1"/>
    </source>
</evidence>
<proteinExistence type="predicted"/>
<sequence length="63" mass="7146">MIFVEQVIKMVLKEEGSIDRSELIHKVALQMKLPELEPFIESTLGIMVGNKSVKVDENGKVYI</sequence>
<gene>
    <name evidence="1" type="ORF">DIU24_03730</name>
</gene>
<accession>A0A656PNF4</accession>